<dbReference type="AlphaFoldDB" id="A0A7I7MGP9"/>
<dbReference type="InterPro" id="IPR006015">
    <property type="entry name" value="Universal_stress_UspA"/>
</dbReference>
<name>A0A7I7MGP9_9MYCO</name>
<dbReference type="EMBL" id="AP022574">
    <property type="protein sequence ID" value="BBX71368.1"/>
    <property type="molecule type" value="Genomic_DNA"/>
</dbReference>
<keyword evidence="4" id="KW-1185">Reference proteome</keyword>
<dbReference type="Gene3D" id="3.40.50.620">
    <property type="entry name" value="HUPs"/>
    <property type="match status" value="2"/>
</dbReference>
<proteinExistence type="inferred from homology"/>
<dbReference type="KEGG" id="mpsc:MPSYJ_48290"/>
<dbReference type="InterPro" id="IPR006016">
    <property type="entry name" value="UspA"/>
</dbReference>
<dbReference type="InterPro" id="IPR014729">
    <property type="entry name" value="Rossmann-like_a/b/a_fold"/>
</dbReference>
<evidence type="ECO:0000313" key="3">
    <source>
        <dbReference type="EMBL" id="BBX71368.1"/>
    </source>
</evidence>
<accession>A0A7I7MGP9</accession>
<comment type="similarity">
    <text evidence="1">Belongs to the universal stress protein A family.</text>
</comment>
<gene>
    <name evidence="3" type="ORF">MPSYJ_48290</name>
</gene>
<dbReference type="PRINTS" id="PR01438">
    <property type="entry name" value="UNVRSLSTRESS"/>
</dbReference>
<dbReference type="Proteomes" id="UP000466514">
    <property type="component" value="Chromosome"/>
</dbReference>
<evidence type="ECO:0000259" key="2">
    <source>
        <dbReference type="Pfam" id="PF00582"/>
    </source>
</evidence>
<evidence type="ECO:0000256" key="1">
    <source>
        <dbReference type="ARBA" id="ARBA00008791"/>
    </source>
</evidence>
<reference evidence="3 4" key="1">
    <citation type="journal article" date="2019" name="Emerg. Microbes Infect.">
        <title>Comprehensive subspecies identification of 175 nontuberculous mycobacteria species based on 7547 genomic profiles.</title>
        <authorList>
            <person name="Matsumoto Y."/>
            <person name="Kinjo T."/>
            <person name="Motooka D."/>
            <person name="Nabeya D."/>
            <person name="Jung N."/>
            <person name="Uechi K."/>
            <person name="Horii T."/>
            <person name="Iida T."/>
            <person name="Fujita J."/>
            <person name="Nakamura S."/>
        </authorList>
    </citation>
    <scope>NUCLEOTIDE SEQUENCE [LARGE SCALE GENOMIC DNA]</scope>
    <source>
        <strain evidence="3 4">JCM 13323</strain>
    </source>
</reference>
<protein>
    <submittedName>
        <fullName evidence="3">Universal stress protein</fullName>
    </submittedName>
</protein>
<dbReference type="SUPFAM" id="SSF52402">
    <property type="entry name" value="Adenine nucleotide alpha hydrolases-like"/>
    <property type="match status" value="2"/>
</dbReference>
<dbReference type="Pfam" id="PF00582">
    <property type="entry name" value="Usp"/>
    <property type="match status" value="1"/>
</dbReference>
<organism evidence="3 4">
    <name type="scientific">Mycolicibacterium psychrotolerans</name>
    <dbReference type="NCBI Taxonomy" id="216929"/>
    <lineage>
        <taxon>Bacteria</taxon>
        <taxon>Bacillati</taxon>
        <taxon>Actinomycetota</taxon>
        <taxon>Actinomycetes</taxon>
        <taxon>Mycobacteriales</taxon>
        <taxon>Mycobacteriaceae</taxon>
        <taxon>Mycolicibacterium</taxon>
    </lineage>
</organism>
<evidence type="ECO:0000313" key="4">
    <source>
        <dbReference type="Proteomes" id="UP000466514"/>
    </source>
</evidence>
<feature type="domain" description="UspA" evidence="2">
    <location>
        <begin position="7"/>
        <end position="130"/>
    </location>
</feature>
<dbReference type="RefSeq" id="WP_163725773.1">
    <property type="nucleotide sequence ID" value="NZ_AP022574.1"/>
</dbReference>
<sequence length="281" mass="29934">MATPAAVVVGIDGSDSATDAAVWAVEEAVSRDIALRLVFALPPDEAAHHLAAAESAVQSACARVEAMERPVELEAEIVRDSAVRALRTASRDARMLCVGSVGLTHGGLTRMGSTAAALATSAHCPLAIIHPAGLESGWVVVEVGDDPAAQETLRRGVEEALLRRCALRVVTTWPSRYTDIHDAGAVADGNRLARRRLDRRLTEWRVRFPGLDIQAVAVPGSFVIYLARHVRSIRLVVVPHERAEAIAELVGPPQQGTPGDLGFDVLLCEPQCRTSSSEQLG</sequence>